<evidence type="ECO:0000256" key="4">
    <source>
        <dbReference type="ARBA" id="ARBA00023239"/>
    </source>
</evidence>
<dbReference type="PANTHER" id="PTHR38042">
    <property type="entry name" value="UROPORPHYRINOGEN-III SYNTHASE, CHLOROPLASTIC"/>
    <property type="match status" value="1"/>
</dbReference>
<dbReference type="Pfam" id="PF02602">
    <property type="entry name" value="HEM4"/>
    <property type="match status" value="1"/>
</dbReference>
<dbReference type="SUPFAM" id="SSF69618">
    <property type="entry name" value="HemD-like"/>
    <property type="match status" value="1"/>
</dbReference>
<evidence type="ECO:0000256" key="2">
    <source>
        <dbReference type="ARBA" id="ARBA00008133"/>
    </source>
</evidence>
<dbReference type="PANTHER" id="PTHR38042:SF1">
    <property type="entry name" value="UROPORPHYRINOGEN-III SYNTHASE, CHLOROPLASTIC"/>
    <property type="match status" value="1"/>
</dbReference>
<organism evidence="11 12">
    <name type="scientific">Rhodoferax sediminis</name>
    <dbReference type="NCBI Taxonomy" id="2509614"/>
    <lineage>
        <taxon>Bacteria</taxon>
        <taxon>Pseudomonadati</taxon>
        <taxon>Pseudomonadota</taxon>
        <taxon>Betaproteobacteria</taxon>
        <taxon>Burkholderiales</taxon>
        <taxon>Comamonadaceae</taxon>
        <taxon>Rhodoferax</taxon>
    </lineage>
</organism>
<dbReference type="EMBL" id="CP035503">
    <property type="protein sequence ID" value="QDL39866.1"/>
    <property type="molecule type" value="Genomic_DNA"/>
</dbReference>
<keyword evidence="12" id="KW-1185">Reference proteome</keyword>
<dbReference type="Proteomes" id="UP000316798">
    <property type="component" value="Chromosome"/>
</dbReference>
<name>A0A515DHG7_9BURK</name>
<dbReference type="GO" id="GO:0004852">
    <property type="term" value="F:uroporphyrinogen-III synthase activity"/>
    <property type="evidence" value="ECO:0007669"/>
    <property type="project" value="UniProtKB-UniRule"/>
</dbReference>
<comment type="pathway">
    <text evidence="1 9">Porphyrin-containing compound metabolism; protoporphyrin-IX biosynthesis; coproporphyrinogen-III from 5-aminolevulinate: step 3/4.</text>
</comment>
<dbReference type="KEGG" id="rhf:EUB48_17565"/>
<evidence type="ECO:0000256" key="9">
    <source>
        <dbReference type="RuleBase" id="RU366031"/>
    </source>
</evidence>
<feature type="domain" description="Tetrapyrrole biosynthesis uroporphyrinogen III synthase" evidence="10">
    <location>
        <begin position="15"/>
        <end position="263"/>
    </location>
</feature>
<comment type="function">
    <text evidence="6 9">Catalyzes cyclization of the linear tetrapyrrole, hydroxymethylbilane, to the macrocyclic uroporphyrinogen III.</text>
</comment>
<protein>
    <recommendedName>
        <fullName evidence="7 9">Uroporphyrinogen-III synthase</fullName>
        <ecNumber evidence="3 9">4.2.1.75</ecNumber>
    </recommendedName>
</protein>
<dbReference type="GO" id="GO:0006780">
    <property type="term" value="P:uroporphyrinogen III biosynthetic process"/>
    <property type="evidence" value="ECO:0007669"/>
    <property type="project" value="UniProtKB-UniRule"/>
</dbReference>
<keyword evidence="4 9" id="KW-0456">Lyase</keyword>
<dbReference type="GO" id="GO:0006782">
    <property type="term" value="P:protoporphyrinogen IX biosynthetic process"/>
    <property type="evidence" value="ECO:0007669"/>
    <property type="project" value="UniProtKB-UniRule"/>
</dbReference>
<reference evidence="11 12" key="1">
    <citation type="submission" date="2019-01" db="EMBL/GenBank/DDBJ databases">
        <title>Genomic insights into a novel species Rhodoferax sp.</title>
        <authorList>
            <person name="Jin L."/>
        </authorList>
    </citation>
    <scope>NUCLEOTIDE SEQUENCE [LARGE SCALE GENOMIC DNA]</scope>
    <source>
        <strain evidence="11 12">CHu59-6-5</strain>
    </source>
</reference>
<evidence type="ECO:0000256" key="8">
    <source>
        <dbReference type="ARBA" id="ARBA00048617"/>
    </source>
</evidence>
<evidence type="ECO:0000256" key="3">
    <source>
        <dbReference type="ARBA" id="ARBA00013109"/>
    </source>
</evidence>
<evidence type="ECO:0000256" key="5">
    <source>
        <dbReference type="ARBA" id="ARBA00023244"/>
    </source>
</evidence>
<dbReference type="EC" id="4.2.1.75" evidence="3 9"/>
<dbReference type="OrthoDB" id="9787650at2"/>
<dbReference type="CDD" id="cd06578">
    <property type="entry name" value="HemD"/>
    <property type="match status" value="1"/>
</dbReference>
<evidence type="ECO:0000256" key="1">
    <source>
        <dbReference type="ARBA" id="ARBA00004772"/>
    </source>
</evidence>
<evidence type="ECO:0000313" key="11">
    <source>
        <dbReference type="EMBL" id="QDL39866.1"/>
    </source>
</evidence>
<gene>
    <name evidence="11" type="ORF">EUB48_17565</name>
</gene>
<dbReference type="UniPathway" id="UPA00251">
    <property type="reaction ID" value="UER00320"/>
</dbReference>
<comment type="similarity">
    <text evidence="2 9">Belongs to the uroporphyrinogen-III synthase family.</text>
</comment>
<evidence type="ECO:0000256" key="6">
    <source>
        <dbReference type="ARBA" id="ARBA00037589"/>
    </source>
</evidence>
<dbReference type="InterPro" id="IPR036108">
    <property type="entry name" value="4pyrrol_syn_uPrphyn_synt_sf"/>
</dbReference>
<proteinExistence type="inferred from homology"/>
<evidence type="ECO:0000259" key="10">
    <source>
        <dbReference type="Pfam" id="PF02602"/>
    </source>
</evidence>
<dbReference type="AlphaFoldDB" id="A0A515DHG7"/>
<sequence>MRVIVTRPEREARGWSQQLSARGFDVLALPLIAIGPVTDPPARQALESAWQRLDEFFAVMFVSGNAVAHFFASKPPLAHIPRGWLATNSGVQEHLSPRCWAPGPGTVRALQHAGVAAHAIDAPDAQSGQFDSEALWQQVHARVPAGACVLIVRGGDGGASAGRDWLAHQLAGAGAQVETVAAYERRVPVLEAQQLALAQQAAQDGSVWLFSSSQAIRHLAQLLPAQYWGRARAVATHPRIAQTAREAGFGVVCESRPTLDDVVASIESVP</sequence>
<evidence type="ECO:0000256" key="7">
    <source>
        <dbReference type="ARBA" id="ARBA00040167"/>
    </source>
</evidence>
<evidence type="ECO:0000313" key="12">
    <source>
        <dbReference type="Proteomes" id="UP000316798"/>
    </source>
</evidence>
<accession>A0A515DHG7</accession>
<keyword evidence="5 9" id="KW-0627">Porphyrin biosynthesis</keyword>
<comment type="catalytic activity">
    <reaction evidence="8 9">
        <text>hydroxymethylbilane = uroporphyrinogen III + H2O</text>
        <dbReference type="Rhea" id="RHEA:18965"/>
        <dbReference type="ChEBI" id="CHEBI:15377"/>
        <dbReference type="ChEBI" id="CHEBI:57308"/>
        <dbReference type="ChEBI" id="CHEBI:57845"/>
        <dbReference type="EC" id="4.2.1.75"/>
    </reaction>
</comment>
<dbReference type="RefSeq" id="WP_142820332.1">
    <property type="nucleotide sequence ID" value="NZ_CP035503.1"/>
</dbReference>
<dbReference type="InterPro" id="IPR039793">
    <property type="entry name" value="UROS/Hem4"/>
</dbReference>
<dbReference type="Gene3D" id="3.40.50.10090">
    <property type="match status" value="2"/>
</dbReference>
<dbReference type="InterPro" id="IPR003754">
    <property type="entry name" value="4pyrrol_synth_uPrphyn_synth"/>
</dbReference>